<feature type="chain" id="PRO_5045915379" description="J domain-containing protein" evidence="4">
    <location>
        <begin position="17"/>
        <end position="903"/>
    </location>
</feature>
<evidence type="ECO:0000256" key="4">
    <source>
        <dbReference type="SAM" id="SignalP"/>
    </source>
</evidence>
<sequence>MMVRTAALCTLAGAAALSVSRAPLEAPLLSSPVYSLATLNGDDSTNMNICTYATPVGIRPQRRWTLSLYRGTRSHANFAARRRGVLQLLREAHAPATHALGGVSAAKDDAVDKAAACEALGLGWEACGDWDERVLPGCAVYLRLEAVDAPVDCGDHEVFTCRVAGGFGDGGDHLTTGELRRLGLITAKGAAVEPAAAFAPAPAAAFHQPAFAPPPRYANASARRKPRPRRAPEASSDSDVVDVEFAGAQTNGVAAAKLQDLPDDDDDLKGFLLEALKAVAKAKGVDVSATASGLDLGAGDYDGVLNYYENVAVRRLTKQMVARVLQAANHYDVLGVEVEAGDRDVKVAYRDLALLVHPDKCGADGAAEAFQKINEANELLREAHAPATHALGGVSAAKDDAVDKAAACEALGLGWEACGDWDERVLPGCAVYLRLEAVDAPVDCGDHEVFTWRRRGAGGGPAAAPAAAFAAAPTPAAAASAAAFAGSPPPPTLRARRRGARAAAAAAFAAAVAGGAPPVAFGAAPLQLGECRRETNALYSTRTCLKYGRDKDGRLRSCLPSENCVSTSAVKSPAQFSPPWAYTPTTSDAKVAFAELVAAVRATPGLSVETVDDASLYLRATADTVVKGGRAVDKDDVEFVVDEKKSFVFYRSASRESIFFFPAQNLYSVPLGDDGTNQARLESIRTKLGWESMGARSEDVDDDPASYQPLRRAKIQDEPVRQLLVVGAAGAGKSTLLKLLKQRFDAASARKKRGQPEAPPAALPATRPTVGVEVEHVSAPASRIMLQEVGGCMTLMWERFYEPCAAILYVVDAAAAATLAAACAAAWVELLTLLEDGRSRGKRVTVVLNAKGEPERAAAAARFLGLHRLGARVAVLAGSASDGAFVDAVRAAVVETTALVTPA</sequence>
<dbReference type="SUPFAM" id="SSF52540">
    <property type="entry name" value="P-loop containing nucleoside triphosphate hydrolases"/>
    <property type="match status" value="1"/>
</dbReference>
<keyword evidence="4" id="KW-0732">Signal</keyword>
<dbReference type="SMART" id="SM00271">
    <property type="entry name" value="DnaJ"/>
    <property type="match status" value="1"/>
</dbReference>
<feature type="domain" description="J" evidence="5">
    <location>
        <begin position="329"/>
        <end position="385"/>
    </location>
</feature>
<dbReference type="SUPFAM" id="SSF50475">
    <property type="entry name" value="FMN-binding split barrel"/>
    <property type="match status" value="1"/>
</dbReference>
<dbReference type="CDD" id="cd06257">
    <property type="entry name" value="DnaJ"/>
    <property type="match status" value="1"/>
</dbReference>
<dbReference type="Gene3D" id="1.10.287.110">
    <property type="entry name" value="DnaJ domain"/>
    <property type="match status" value="1"/>
</dbReference>
<reference evidence="6 7" key="1">
    <citation type="submission" date="2024-03" db="EMBL/GenBank/DDBJ databases">
        <title>Aureococcus anophagefferens CCMP1851 and Kratosvirus quantuckense: Draft genome of a second virus-susceptible host strain in the model system.</title>
        <authorList>
            <person name="Chase E."/>
            <person name="Truchon A.R."/>
            <person name="Schepens W."/>
            <person name="Wilhelm S.W."/>
        </authorList>
    </citation>
    <scope>NUCLEOTIDE SEQUENCE [LARGE SCALE GENOMIC DNA]</scope>
    <source>
        <strain evidence="6 7">CCMP1851</strain>
    </source>
</reference>
<evidence type="ECO:0000256" key="1">
    <source>
        <dbReference type="ARBA" id="ARBA00022741"/>
    </source>
</evidence>
<dbReference type="InterPro" id="IPR010865">
    <property type="entry name" value="DUF1499"/>
</dbReference>
<dbReference type="InterPro" id="IPR006689">
    <property type="entry name" value="Small_GTPase_ARF/SAR"/>
</dbReference>
<dbReference type="SUPFAM" id="SSF46565">
    <property type="entry name" value="Chaperone J-domain"/>
    <property type="match status" value="1"/>
</dbReference>
<dbReference type="PROSITE" id="PS50076">
    <property type="entry name" value="DNAJ_2"/>
    <property type="match status" value="1"/>
</dbReference>
<gene>
    <name evidence="6" type="ORF">SO694_00118060</name>
</gene>
<comment type="caution">
    <text evidence="6">The sequence shown here is derived from an EMBL/GenBank/DDBJ whole genome shotgun (WGS) entry which is preliminary data.</text>
</comment>
<proteinExistence type="predicted"/>
<dbReference type="PANTHER" id="PTHR34801">
    <property type="entry name" value="EXPRESSED PROTEIN"/>
    <property type="match status" value="1"/>
</dbReference>
<dbReference type="InterPro" id="IPR002563">
    <property type="entry name" value="Flavin_Rdtase-like_dom"/>
</dbReference>
<keyword evidence="7" id="KW-1185">Reference proteome</keyword>
<protein>
    <recommendedName>
        <fullName evidence="5">J domain-containing protein</fullName>
    </recommendedName>
</protein>
<dbReference type="EMBL" id="JBBJCI010000219">
    <property type="protein sequence ID" value="KAK7239961.1"/>
    <property type="molecule type" value="Genomic_DNA"/>
</dbReference>
<keyword evidence="1" id="KW-0547">Nucleotide-binding</keyword>
<feature type="region of interest" description="Disordered" evidence="3">
    <location>
        <begin position="210"/>
        <end position="239"/>
    </location>
</feature>
<dbReference type="Pfam" id="PF07386">
    <property type="entry name" value="DUF1499"/>
    <property type="match status" value="1"/>
</dbReference>
<keyword evidence="2" id="KW-0342">GTP-binding</keyword>
<organism evidence="6 7">
    <name type="scientific">Aureococcus anophagefferens</name>
    <name type="common">Harmful bloom alga</name>
    <dbReference type="NCBI Taxonomy" id="44056"/>
    <lineage>
        <taxon>Eukaryota</taxon>
        <taxon>Sar</taxon>
        <taxon>Stramenopiles</taxon>
        <taxon>Ochrophyta</taxon>
        <taxon>Pelagophyceae</taxon>
        <taxon>Pelagomonadales</taxon>
        <taxon>Pelagomonadaceae</taxon>
        <taxon>Aureococcus</taxon>
    </lineage>
</organism>
<feature type="signal peptide" evidence="4">
    <location>
        <begin position="1"/>
        <end position="16"/>
    </location>
</feature>
<evidence type="ECO:0000256" key="3">
    <source>
        <dbReference type="SAM" id="MobiDB-lite"/>
    </source>
</evidence>
<dbReference type="InterPro" id="IPR036869">
    <property type="entry name" value="J_dom_sf"/>
</dbReference>
<name>A0ABR1FW16_AURAN</name>
<dbReference type="PRINTS" id="PR00625">
    <property type="entry name" value="JDOMAIN"/>
</dbReference>
<evidence type="ECO:0000313" key="7">
    <source>
        <dbReference type="Proteomes" id="UP001363151"/>
    </source>
</evidence>
<dbReference type="Pfam" id="PF00025">
    <property type="entry name" value="Arf"/>
    <property type="match status" value="1"/>
</dbReference>
<dbReference type="InterPro" id="IPR001623">
    <property type="entry name" value="DnaJ_domain"/>
</dbReference>
<evidence type="ECO:0000256" key="2">
    <source>
        <dbReference type="ARBA" id="ARBA00023134"/>
    </source>
</evidence>
<dbReference type="InterPro" id="IPR027417">
    <property type="entry name" value="P-loop_NTPase"/>
</dbReference>
<dbReference type="Gene3D" id="2.30.110.10">
    <property type="entry name" value="Electron Transport, Fmn-binding Protein, Chain A"/>
    <property type="match status" value="1"/>
</dbReference>
<dbReference type="InterPro" id="IPR012349">
    <property type="entry name" value="Split_barrel_FMN-bd"/>
</dbReference>
<dbReference type="Gene3D" id="3.40.50.300">
    <property type="entry name" value="P-loop containing nucleotide triphosphate hydrolases"/>
    <property type="match status" value="1"/>
</dbReference>
<dbReference type="Pfam" id="PF00226">
    <property type="entry name" value="DnaJ"/>
    <property type="match status" value="1"/>
</dbReference>
<accession>A0ABR1FW16</accession>
<dbReference type="Proteomes" id="UP001363151">
    <property type="component" value="Unassembled WGS sequence"/>
</dbReference>
<evidence type="ECO:0000313" key="6">
    <source>
        <dbReference type="EMBL" id="KAK7239961.1"/>
    </source>
</evidence>
<evidence type="ECO:0000259" key="5">
    <source>
        <dbReference type="PROSITE" id="PS50076"/>
    </source>
</evidence>
<dbReference type="PANTHER" id="PTHR34801:SF6">
    <property type="entry name" value="SLL1620 PROTEIN"/>
    <property type="match status" value="1"/>
</dbReference>
<dbReference type="Pfam" id="PF01613">
    <property type="entry name" value="Flavin_Reduct"/>
    <property type="match status" value="1"/>
</dbReference>